<dbReference type="Pfam" id="PF03167">
    <property type="entry name" value="UDG"/>
    <property type="match status" value="1"/>
</dbReference>
<accession>A0A261W0Z2</accession>
<dbReference type="PANTHER" id="PTHR33693">
    <property type="entry name" value="TYPE-5 URACIL-DNA GLYCOSYLASE"/>
    <property type="match status" value="1"/>
</dbReference>
<evidence type="ECO:0000256" key="5">
    <source>
        <dbReference type="ARBA" id="ARBA00022763"/>
    </source>
</evidence>
<keyword evidence="8" id="KW-0411">Iron-sulfur</keyword>
<keyword evidence="5" id="KW-0227">DNA damage</keyword>
<dbReference type="InterPro" id="IPR051536">
    <property type="entry name" value="UDG_Type-4/5"/>
</dbReference>
<dbReference type="InterPro" id="IPR005122">
    <property type="entry name" value="Uracil-DNA_glycosylase-like"/>
</dbReference>
<dbReference type="NCBIfam" id="TIGR03914">
    <property type="entry name" value="UDG_fam_dom"/>
    <property type="match status" value="1"/>
</dbReference>
<evidence type="ECO:0000256" key="3">
    <source>
        <dbReference type="ARBA" id="ARBA00022485"/>
    </source>
</evidence>
<dbReference type="GO" id="GO:0051539">
    <property type="term" value="F:4 iron, 4 sulfur cluster binding"/>
    <property type="evidence" value="ECO:0007669"/>
    <property type="project" value="UniProtKB-KW"/>
</dbReference>
<evidence type="ECO:0000256" key="2">
    <source>
        <dbReference type="ARBA" id="ARBA00019403"/>
    </source>
</evidence>
<dbReference type="EMBL" id="NEVT01000003">
    <property type="protein sequence ID" value="OZI80028.1"/>
    <property type="molecule type" value="Genomic_DNA"/>
</dbReference>
<organism evidence="11 12">
    <name type="scientific">Bordetella genomosp. 2</name>
    <dbReference type="NCBI Taxonomy" id="1983456"/>
    <lineage>
        <taxon>Bacteria</taxon>
        <taxon>Pseudomonadati</taxon>
        <taxon>Pseudomonadota</taxon>
        <taxon>Betaproteobacteria</taxon>
        <taxon>Burkholderiales</taxon>
        <taxon>Alcaligenaceae</taxon>
        <taxon>Bordetella</taxon>
    </lineage>
</organism>
<dbReference type="CDD" id="cd10030">
    <property type="entry name" value="UDG-F4_TTUDGA_SPO1dp_like"/>
    <property type="match status" value="1"/>
</dbReference>
<sequence>MDPQQQPARLEDCRRCGLWRDATQAVPGEGRRSASIMLVGEQPGDKEDLAGQPFVGPAGALLDRALRDADVDRKTVYVTNAVKHFKWQLRGKRRMHKTPAQREIEACHYWLEDELRMITPRVVVALGATALHAVMEAKSLTLTPQLGRVLEHDGLAVVAAYHPSYALRAPDASARRHAYETIVAALAQAARLAART</sequence>
<dbReference type="SUPFAM" id="SSF52141">
    <property type="entry name" value="Uracil-DNA glycosylase-like"/>
    <property type="match status" value="1"/>
</dbReference>
<dbReference type="SMART" id="SM00986">
    <property type="entry name" value="UDG"/>
    <property type="match status" value="1"/>
</dbReference>
<comment type="similarity">
    <text evidence="1">Belongs to the uracil-DNA glycosylase (UDG) superfamily. Type 4 (UDGa) family.</text>
</comment>
<evidence type="ECO:0000256" key="4">
    <source>
        <dbReference type="ARBA" id="ARBA00022723"/>
    </source>
</evidence>
<dbReference type="GO" id="GO:0097506">
    <property type="term" value="F:deaminated base DNA N-glycosylase activity"/>
    <property type="evidence" value="ECO:0007669"/>
    <property type="project" value="UniProtKB-ARBA"/>
</dbReference>
<dbReference type="PANTHER" id="PTHR33693:SF9">
    <property type="entry name" value="TYPE-4 URACIL-DNA GLYCOSYLASE"/>
    <property type="match status" value="1"/>
</dbReference>
<reference evidence="12" key="1">
    <citation type="submission" date="2017-05" db="EMBL/GenBank/DDBJ databases">
        <title>Complete and WGS of Bordetella genogroups.</title>
        <authorList>
            <person name="Spilker T."/>
            <person name="Lipuma J."/>
        </authorList>
    </citation>
    <scope>NUCLEOTIDE SEQUENCE [LARGE SCALE GENOMIC DNA]</scope>
    <source>
        <strain evidence="12">AU8256</strain>
    </source>
</reference>
<evidence type="ECO:0000256" key="8">
    <source>
        <dbReference type="ARBA" id="ARBA00023014"/>
    </source>
</evidence>
<name>A0A261W0Z2_9BORD</name>
<dbReference type="AlphaFoldDB" id="A0A261W0Z2"/>
<evidence type="ECO:0000256" key="1">
    <source>
        <dbReference type="ARBA" id="ARBA00006521"/>
    </source>
</evidence>
<evidence type="ECO:0000313" key="12">
    <source>
        <dbReference type="Proteomes" id="UP000215633"/>
    </source>
</evidence>
<gene>
    <name evidence="11" type="ORF">CAL24_09000</name>
</gene>
<dbReference type="Proteomes" id="UP000215633">
    <property type="component" value="Unassembled WGS sequence"/>
</dbReference>
<keyword evidence="4" id="KW-0479">Metal-binding</keyword>
<evidence type="ECO:0000313" key="11">
    <source>
        <dbReference type="EMBL" id="OZI80028.1"/>
    </source>
</evidence>
<evidence type="ECO:0000259" key="10">
    <source>
        <dbReference type="SMART" id="SM00986"/>
    </source>
</evidence>
<dbReference type="RefSeq" id="WP_094806456.1">
    <property type="nucleotide sequence ID" value="NZ_NEVT01000003.1"/>
</dbReference>
<dbReference type="NCBIfam" id="TIGR00758">
    <property type="entry name" value="UDG_fam4"/>
    <property type="match status" value="1"/>
</dbReference>
<keyword evidence="6" id="KW-0378">Hydrolase</keyword>
<evidence type="ECO:0000256" key="6">
    <source>
        <dbReference type="ARBA" id="ARBA00022801"/>
    </source>
</evidence>
<keyword evidence="3" id="KW-0004">4Fe-4S</keyword>
<evidence type="ECO:0000256" key="9">
    <source>
        <dbReference type="ARBA" id="ARBA00023204"/>
    </source>
</evidence>
<feature type="domain" description="Uracil-DNA glycosylase-like" evidence="10">
    <location>
        <begin position="27"/>
        <end position="187"/>
    </location>
</feature>
<comment type="caution">
    <text evidence="11">The sequence shown here is derived from an EMBL/GenBank/DDBJ whole genome shotgun (WGS) entry which is preliminary data.</text>
</comment>
<dbReference type="InterPro" id="IPR036895">
    <property type="entry name" value="Uracil-DNA_glycosylase-like_sf"/>
</dbReference>
<dbReference type="GO" id="GO:0006281">
    <property type="term" value="P:DNA repair"/>
    <property type="evidence" value="ECO:0007669"/>
    <property type="project" value="UniProtKB-KW"/>
</dbReference>
<dbReference type="GO" id="GO:0046872">
    <property type="term" value="F:metal ion binding"/>
    <property type="evidence" value="ECO:0007669"/>
    <property type="project" value="UniProtKB-KW"/>
</dbReference>
<dbReference type="InterPro" id="IPR005273">
    <property type="entry name" value="Ura-DNA_glyco_family4"/>
</dbReference>
<dbReference type="Gene3D" id="3.40.470.10">
    <property type="entry name" value="Uracil-DNA glycosylase-like domain"/>
    <property type="match status" value="1"/>
</dbReference>
<protein>
    <recommendedName>
        <fullName evidence="2">Type-4 uracil-DNA glycosylase</fullName>
    </recommendedName>
</protein>
<keyword evidence="7" id="KW-0408">Iron</keyword>
<evidence type="ECO:0000256" key="7">
    <source>
        <dbReference type="ARBA" id="ARBA00023004"/>
    </source>
</evidence>
<keyword evidence="9" id="KW-0234">DNA repair</keyword>
<proteinExistence type="inferred from homology"/>
<dbReference type="SMART" id="SM00987">
    <property type="entry name" value="UreE_C"/>
    <property type="match status" value="1"/>
</dbReference>
<keyword evidence="12" id="KW-1185">Reference proteome</keyword>